<dbReference type="EMBL" id="BARS01043797">
    <property type="protein sequence ID" value="GAG29540.1"/>
    <property type="molecule type" value="Genomic_DNA"/>
</dbReference>
<reference evidence="1" key="1">
    <citation type="journal article" date="2014" name="Front. Microbiol.">
        <title>High frequency of phylogenetically diverse reductive dehalogenase-homologous genes in deep subseafloor sedimentary metagenomes.</title>
        <authorList>
            <person name="Kawai M."/>
            <person name="Futagami T."/>
            <person name="Toyoda A."/>
            <person name="Takaki Y."/>
            <person name="Nishi S."/>
            <person name="Hori S."/>
            <person name="Arai W."/>
            <person name="Tsubouchi T."/>
            <person name="Morono Y."/>
            <person name="Uchiyama I."/>
            <person name="Ito T."/>
            <person name="Fujiyama A."/>
            <person name="Inagaki F."/>
            <person name="Takami H."/>
        </authorList>
    </citation>
    <scope>NUCLEOTIDE SEQUENCE</scope>
    <source>
        <strain evidence="1">Expedition CK06-06</strain>
    </source>
</reference>
<feature type="non-terminal residue" evidence="1">
    <location>
        <position position="1"/>
    </location>
</feature>
<organism evidence="1">
    <name type="scientific">marine sediment metagenome</name>
    <dbReference type="NCBI Taxonomy" id="412755"/>
    <lineage>
        <taxon>unclassified sequences</taxon>
        <taxon>metagenomes</taxon>
        <taxon>ecological metagenomes</taxon>
    </lineage>
</organism>
<comment type="caution">
    <text evidence="1">The sequence shown here is derived from an EMBL/GenBank/DDBJ whole genome shotgun (WGS) entry which is preliminary data.</text>
</comment>
<accession>X0WFV6</accession>
<gene>
    <name evidence="1" type="ORF">S01H1_66256</name>
</gene>
<name>X0WFV6_9ZZZZ</name>
<evidence type="ECO:0000313" key="1">
    <source>
        <dbReference type="EMBL" id="GAG29540.1"/>
    </source>
</evidence>
<proteinExistence type="predicted"/>
<sequence>YHTGSGYGFMCAMHIYPALDMGVVLLYNSHDNRARNECDEVLNETINELIDRESNVEVNSFVEDLNAVDIGDPRLKDIIGIYSPTNSPDIKIEIKDNQLIMGTEGGAGPLQIYSRDDKKLVGLIKNRHYLQFLPPLIGKTKGDIRFLTYAGISVICNYHKPIDEEDNPGPNKSEFQKYIGKYHAYHWIKENKHSFEISIENGYICFDSKRCKEYLPGLFFTPDGEVLDLRGDQPKFMNSTLIKEPVF</sequence>
<dbReference type="AlphaFoldDB" id="X0WFV6"/>
<protein>
    <submittedName>
        <fullName evidence="1">Uncharacterized protein</fullName>
    </submittedName>
</protein>